<dbReference type="Proteomes" id="UP000499080">
    <property type="component" value="Unassembled WGS sequence"/>
</dbReference>
<evidence type="ECO:0000313" key="1">
    <source>
        <dbReference type="EMBL" id="GBM06843.1"/>
    </source>
</evidence>
<name>A0A4Y2CR38_ARAVE</name>
<evidence type="ECO:0000313" key="2">
    <source>
        <dbReference type="Proteomes" id="UP000499080"/>
    </source>
</evidence>
<proteinExistence type="predicted"/>
<keyword evidence="2" id="KW-1185">Reference proteome</keyword>
<accession>A0A4Y2CR38</accession>
<gene>
    <name evidence="1" type="ORF">AVEN_173598_1</name>
</gene>
<comment type="caution">
    <text evidence="1">The sequence shown here is derived from an EMBL/GenBank/DDBJ whole genome shotgun (WGS) entry which is preliminary data.</text>
</comment>
<organism evidence="1 2">
    <name type="scientific">Araneus ventricosus</name>
    <name type="common">Orbweaver spider</name>
    <name type="synonym">Epeira ventricosa</name>
    <dbReference type="NCBI Taxonomy" id="182803"/>
    <lineage>
        <taxon>Eukaryota</taxon>
        <taxon>Metazoa</taxon>
        <taxon>Ecdysozoa</taxon>
        <taxon>Arthropoda</taxon>
        <taxon>Chelicerata</taxon>
        <taxon>Arachnida</taxon>
        <taxon>Araneae</taxon>
        <taxon>Araneomorphae</taxon>
        <taxon>Entelegynae</taxon>
        <taxon>Araneoidea</taxon>
        <taxon>Araneidae</taxon>
        <taxon>Araneus</taxon>
    </lineage>
</organism>
<sequence>MSSMSSPKTAPRESISPLAPGRYAADAFYISSQNRRFGIRNGLKDGEELFRRYSLLATHFEGMEEQWKVEELSRTPPSNLNQ</sequence>
<protein>
    <submittedName>
        <fullName evidence="1">Uncharacterized protein</fullName>
    </submittedName>
</protein>
<dbReference type="AlphaFoldDB" id="A0A4Y2CR38"/>
<reference evidence="1 2" key="1">
    <citation type="journal article" date="2019" name="Sci. Rep.">
        <title>Orb-weaving spider Araneus ventricosus genome elucidates the spidroin gene catalogue.</title>
        <authorList>
            <person name="Kono N."/>
            <person name="Nakamura H."/>
            <person name="Ohtoshi R."/>
            <person name="Moran D.A.P."/>
            <person name="Shinohara A."/>
            <person name="Yoshida Y."/>
            <person name="Fujiwara M."/>
            <person name="Mori M."/>
            <person name="Tomita M."/>
            <person name="Arakawa K."/>
        </authorList>
    </citation>
    <scope>NUCLEOTIDE SEQUENCE [LARGE SCALE GENOMIC DNA]</scope>
</reference>
<dbReference type="EMBL" id="BGPR01000234">
    <property type="protein sequence ID" value="GBM06843.1"/>
    <property type="molecule type" value="Genomic_DNA"/>
</dbReference>